<dbReference type="Pfam" id="PF20434">
    <property type="entry name" value="BD-FAE"/>
    <property type="match status" value="1"/>
</dbReference>
<organism evidence="5 6">
    <name type="scientific">Streptomyces marispadix</name>
    <dbReference type="NCBI Taxonomy" id="2922868"/>
    <lineage>
        <taxon>Bacteria</taxon>
        <taxon>Bacillati</taxon>
        <taxon>Actinomycetota</taxon>
        <taxon>Actinomycetes</taxon>
        <taxon>Kitasatosporales</taxon>
        <taxon>Streptomycetaceae</taxon>
        <taxon>Streptomyces</taxon>
    </lineage>
</organism>
<feature type="region of interest" description="Disordered" evidence="2">
    <location>
        <begin position="256"/>
        <end position="280"/>
    </location>
</feature>
<sequence length="382" mass="40778">MRSLPLLLVTCLALVFCTSPVVRGAAERPGPRGPGAYDPGADRAGAGSREGEGPGVHRPGVRKPGAQRPGVQRPGLRVPRLGRAGVKGRVYSYGPLPRERLIAYSGSGSARPGPRRPGVVIVHGGFWYQQRSSGWNRWAVRIAATGPAVFSLEYRRNVDAPWPAQRTDVLRALRWIRKHADRLGVDPHRLVLLGSSAGGQIATAAATYGPGRRHLAGVVALSPVADPYRAWRTPKAPGGDRAGMAVLRASAARLAGCDPSAPRRQRAAGRGGEHAADRTRDPKLCRRAWRDMSAARRASGADDPPMLLIHSRHDFVPVAHSTALRDAELRHGMAEDGVTVMTVPGAKHGGGLMTLPGVERTVLSWIAARSSTAPPPFGRNHR</sequence>
<evidence type="ECO:0000259" key="4">
    <source>
        <dbReference type="Pfam" id="PF20434"/>
    </source>
</evidence>
<name>A0ABS9SWR5_9ACTN</name>
<evidence type="ECO:0000256" key="1">
    <source>
        <dbReference type="ARBA" id="ARBA00022801"/>
    </source>
</evidence>
<keyword evidence="3" id="KW-0732">Signal</keyword>
<feature type="signal peptide" evidence="3">
    <location>
        <begin position="1"/>
        <end position="24"/>
    </location>
</feature>
<dbReference type="EMBL" id="JAKWJU010000002">
    <property type="protein sequence ID" value="MCH6160643.1"/>
    <property type="molecule type" value="Genomic_DNA"/>
</dbReference>
<dbReference type="Gene3D" id="3.40.50.1820">
    <property type="entry name" value="alpha/beta hydrolase"/>
    <property type="match status" value="1"/>
</dbReference>
<dbReference type="Proteomes" id="UP001166784">
    <property type="component" value="Unassembled WGS sequence"/>
</dbReference>
<keyword evidence="6" id="KW-1185">Reference proteome</keyword>
<feature type="chain" id="PRO_5046623794" evidence="3">
    <location>
        <begin position="25"/>
        <end position="382"/>
    </location>
</feature>
<reference evidence="5" key="1">
    <citation type="submission" date="2022-03" db="EMBL/GenBank/DDBJ databases">
        <authorList>
            <person name="Santos J.D.N."/>
            <person name="Kallscheuer N."/>
            <person name="Jogler C."/>
            <person name="Lage O.M."/>
        </authorList>
    </citation>
    <scope>NUCLEOTIDE SEQUENCE</scope>
    <source>
        <strain evidence="5">M600PL45_2</strain>
    </source>
</reference>
<dbReference type="InterPro" id="IPR050300">
    <property type="entry name" value="GDXG_lipolytic_enzyme"/>
</dbReference>
<dbReference type="GO" id="GO:0016787">
    <property type="term" value="F:hydrolase activity"/>
    <property type="evidence" value="ECO:0007669"/>
    <property type="project" value="UniProtKB-KW"/>
</dbReference>
<evidence type="ECO:0000256" key="3">
    <source>
        <dbReference type="SAM" id="SignalP"/>
    </source>
</evidence>
<keyword evidence="1 5" id="KW-0378">Hydrolase</keyword>
<comment type="caution">
    <text evidence="5">The sequence shown here is derived from an EMBL/GenBank/DDBJ whole genome shotgun (WGS) entry which is preliminary data.</text>
</comment>
<feature type="domain" description="BD-FAE-like" evidence="4">
    <location>
        <begin position="116"/>
        <end position="208"/>
    </location>
</feature>
<dbReference type="PANTHER" id="PTHR48081">
    <property type="entry name" value="AB HYDROLASE SUPERFAMILY PROTEIN C4A8.06C"/>
    <property type="match status" value="1"/>
</dbReference>
<evidence type="ECO:0000256" key="2">
    <source>
        <dbReference type="SAM" id="MobiDB-lite"/>
    </source>
</evidence>
<dbReference type="InterPro" id="IPR049492">
    <property type="entry name" value="BD-FAE-like_dom"/>
</dbReference>
<feature type="compositionally biased region" description="Basic and acidic residues" evidence="2">
    <location>
        <begin position="271"/>
        <end position="280"/>
    </location>
</feature>
<proteinExistence type="predicted"/>
<evidence type="ECO:0000313" key="6">
    <source>
        <dbReference type="Proteomes" id="UP001166784"/>
    </source>
</evidence>
<reference evidence="5" key="2">
    <citation type="journal article" date="2023" name="Int. J. Syst. Evol. Microbiol.">
        <title>Streptomyces marispadix sp. nov., isolated from marine beach sediment of the Northern Coast of Portugal.</title>
        <authorList>
            <person name="dos Santos J.D.N."/>
            <person name="Vitorino I.R."/>
            <person name="Kallscheuer N."/>
            <person name="Srivastava A."/>
            <person name="Krautwurst S."/>
            <person name="Marz M."/>
            <person name="Jogler C."/>
            <person name="Lobo Da Cunha A."/>
            <person name="Catita J."/>
            <person name="Goncalves H."/>
            <person name="Gonzalez I."/>
            <person name="Reyes F."/>
            <person name="Lage O.M."/>
        </authorList>
    </citation>
    <scope>NUCLEOTIDE SEQUENCE</scope>
    <source>
        <strain evidence="5">M600PL45_2</strain>
    </source>
</reference>
<evidence type="ECO:0000313" key="5">
    <source>
        <dbReference type="EMBL" id="MCH6160643.1"/>
    </source>
</evidence>
<protein>
    <submittedName>
        <fullName evidence="5">Alpha/beta hydrolase</fullName>
    </submittedName>
</protein>
<accession>A0ABS9SWR5</accession>
<dbReference type="RefSeq" id="WP_241058687.1">
    <property type="nucleotide sequence ID" value="NZ_JAKWJU010000002.1"/>
</dbReference>
<dbReference type="SUPFAM" id="SSF53474">
    <property type="entry name" value="alpha/beta-Hydrolases"/>
    <property type="match status" value="1"/>
</dbReference>
<gene>
    <name evidence="5" type="ORF">MMA15_09560</name>
</gene>
<dbReference type="InterPro" id="IPR029058">
    <property type="entry name" value="AB_hydrolase_fold"/>
</dbReference>
<feature type="region of interest" description="Disordered" evidence="2">
    <location>
        <begin position="24"/>
        <end position="79"/>
    </location>
</feature>